<feature type="compositionally biased region" description="Polar residues" evidence="1">
    <location>
        <begin position="161"/>
        <end position="170"/>
    </location>
</feature>
<evidence type="ECO:0000256" key="1">
    <source>
        <dbReference type="SAM" id="MobiDB-lite"/>
    </source>
</evidence>
<dbReference type="Proteomes" id="UP001205740">
    <property type="component" value="Unassembled WGS sequence"/>
</dbReference>
<reference evidence="2 3" key="1">
    <citation type="submission" date="2022-06" db="EMBL/GenBank/DDBJ databases">
        <title>Genomic Encyclopedia of Archaeal and Bacterial Type Strains, Phase II (KMG-II): from individual species to whole genera.</title>
        <authorList>
            <person name="Goeker M."/>
        </authorList>
    </citation>
    <scope>NUCLEOTIDE SEQUENCE [LARGE SCALE GENOMIC DNA]</scope>
    <source>
        <strain evidence="2 3">DSM 45037</strain>
    </source>
</reference>
<evidence type="ECO:0000313" key="3">
    <source>
        <dbReference type="Proteomes" id="UP001205740"/>
    </source>
</evidence>
<feature type="region of interest" description="Disordered" evidence="1">
    <location>
        <begin position="147"/>
        <end position="170"/>
    </location>
</feature>
<organism evidence="2 3">
    <name type="scientific">Williamsia serinedens</name>
    <dbReference type="NCBI Taxonomy" id="391736"/>
    <lineage>
        <taxon>Bacteria</taxon>
        <taxon>Bacillati</taxon>
        <taxon>Actinomycetota</taxon>
        <taxon>Actinomycetes</taxon>
        <taxon>Mycobacteriales</taxon>
        <taxon>Nocardiaceae</taxon>
        <taxon>Williamsia</taxon>
    </lineage>
</organism>
<comment type="caution">
    <text evidence="2">The sequence shown here is derived from an EMBL/GenBank/DDBJ whole genome shotgun (WGS) entry which is preliminary data.</text>
</comment>
<name>A0ABT1H601_9NOCA</name>
<accession>A0ABT1H601</accession>
<feature type="region of interest" description="Disordered" evidence="1">
    <location>
        <begin position="86"/>
        <end position="106"/>
    </location>
</feature>
<sequence length="170" mass="19478">MSAVPEGYEVVDSITDHYIRLAVPVVGRDEPILICAPRKDWVPPSEVDKVYEFLRPYQEAEAKVLEWHRAKAVRDEQMAEWHRVNDGLPEAERAPEPDELPPFPDDAKATLEKVTMRELDLRWLKPYMSAADYKLLTTSKNIPEKSVEDLRRRLESKDITTGESSASTDS</sequence>
<protein>
    <submittedName>
        <fullName evidence="2">Uncharacterized protein</fullName>
    </submittedName>
</protein>
<dbReference type="EMBL" id="JAMTCG010000007">
    <property type="protein sequence ID" value="MCP2162658.1"/>
    <property type="molecule type" value="Genomic_DNA"/>
</dbReference>
<proteinExistence type="predicted"/>
<gene>
    <name evidence="2" type="ORF">LX12_003866</name>
</gene>
<dbReference type="RefSeq" id="WP_253656219.1">
    <property type="nucleotide sequence ID" value="NZ_BAAAOE010000002.1"/>
</dbReference>
<keyword evidence="3" id="KW-1185">Reference proteome</keyword>
<feature type="compositionally biased region" description="Basic and acidic residues" evidence="1">
    <location>
        <begin position="86"/>
        <end position="96"/>
    </location>
</feature>
<evidence type="ECO:0000313" key="2">
    <source>
        <dbReference type="EMBL" id="MCP2162658.1"/>
    </source>
</evidence>
<feature type="compositionally biased region" description="Basic and acidic residues" evidence="1">
    <location>
        <begin position="147"/>
        <end position="160"/>
    </location>
</feature>